<dbReference type="Gene3D" id="3.40.50.150">
    <property type="entry name" value="Vaccinia Virus protein VP39"/>
    <property type="match status" value="1"/>
</dbReference>
<organism evidence="2 3">
    <name type="scientific">Tenuibacillus multivorans</name>
    <dbReference type="NCBI Taxonomy" id="237069"/>
    <lineage>
        <taxon>Bacteria</taxon>
        <taxon>Bacillati</taxon>
        <taxon>Bacillota</taxon>
        <taxon>Bacilli</taxon>
        <taxon>Bacillales</taxon>
        <taxon>Bacillaceae</taxon>
        <taxon>Tenuibacillus</taxon>
    </lineage>
</organism>
<dbReference type="EMBL" id="FNIG01000008">
    <property type="protein sequence ID" value="SDN73070.1"/>
    <property type="molecule type" value="Genomic_DNA"/>
</dbReference>
<keyword evidence="2" id="KW-0489">Methyltransferase</keyword>
<keyword evidence="2" id="KW-0808">Transferase</keyword>
<dbReference type="InterPro" id="IPR029063">
    <property type="entry name" value="SAM-dependent_MTases_sf"/>
</dbReference>
<protein>
    <submittedName>
        <fullName evidence="2">Methyltransferase domain-containing protein</fullName>
    </submittedName>
</protein>
<dbReference type="RefSeq" id="WP_093857328.1">
    <property type="nucleotide sequence ID" value="NZ_BJVZ01000039.1"/>
</dbReference>
<dbReference type="Pfam" id="PF13649">
    <property type="entry name" value="Methyltransf_25"/>
    <property type="match status" value="1"/>
</dbReference>
<name>A0A1H0DSA3_9BACI</name>
<evidence type="ECO:0000313" key="2">
    <source>
        <dbReference type="EMBL" id="SDN73070.1"/>
    </source>
</evidence>
<dbReference type="InterPro" id="IPR041698">
    <property type="entry name" value="Methyltransf_25"/>
</dbReference>
<evidence type="ECO:0000313" key="3">
    <source>
        <dbReference type="Proteomes" id="UP000199334"/>
    </source>
</evidence>
<keyword evidence="3" id="KW-1185">Reference proteome</keyword>
<sequence>MSRLDFIRNEGKKYHDYCYDQYTLFEAGSWLYKPVQTVMETLKKLKENRNPNVLDLGSGVGRNSIPIAQQLSKQNGQVICVDFLDSALEKLSHYSVKYDVKEMITPIKSDIAQYDITPNEFDYIVAVSSLEHVDSERSLDRVLSNMANGTKIGGINCMIINSDVKEIDLKTNRDRDALMEVNVPTKRMIEKLNHHYQNWNMIKHVIKPLEYEIVRNNRPVLLKTNANTYVVQKV</sequence>
<feature type="domain" description="Methyltransferase" evidence="1">
    <location>
        <begin position="53"/>
        <end position="154"/>
    </location>
</feature>
<evidence type="ECO:0000259" key="1">
    <source>
        <dbReference type="Pfam" id="PF13649"/>
    </source>
</evidence>
<dbReference type="OrthoDB" id="9804312at2"/>
<gene>
    <name evidence="2" type="ORF">SAMN05216498_2926</name>
</gene>
<dbReference type="Proteomes" id="UP000199334">
    <property type="component" value="Unassembled WGS sequence"/>
</dbReference>
<dbReference type="AlphaFoldDB" id="A0A1H0DSA3"/>
<dbReference type="SUPFAM" id="SSF53335">
    <property type="entry name" value="S-adenosyl-L-methionine-dependent methyltransferases"/>
    <property type="match status" value="1"/>
</dbReference>
<proteinExistence type="predicted"/>
<reference evidence="2 3" key="1">
    <citation type="submission" date="2016-10" db="EMBL/GenBank/DDBJ databases">
        <authorList>
            <person name="de Groot N.N."/>
        </authorList>
    </citation>
    <scope>NUCLEOTIDE SEQUENCE [LARGE SCALE GENOMIC DNA]</scope>
    <source>
        <strain evidence="2 3">CGMCC 1.3442</strain>
    </source>
</reference>
<accession>A0A1H0DSA3</accession>
<dbReference type="GO" id="GO:0008168">
    <property type="term" value="F:methyltransferase activity"/>
    <property type="evidence" value="ECO:0007669"/>
    <property type="project" value="UniProtKB-KW"/>
</dbReference>
<dbReference type="CDD" id="cd02440">
    <property type="entry name" value="AdoMet_MTases"/>
    <property type="match status" value="1"/>
</dbReference>
<dbReference type="GO" id="GO:0032259">
    <property type="term" value="P:methylation"/>
    <property type="evidence" value="ECO:0007669"/>
    <property type="project" value="UniProtKB-KW"/>
</dbReference>
<dbReference type="STRING" id="237069.SAMN05216498_2926"/>